<gene>
    <name evidence="2" type="ORF">CEJ86_29005</name>
</gene>
<evidence type="ECO:0000256" key="1">
    <source>
        <dbReference type="SAM" id="Phobius"/>
    </source>
</evidence>
<accession>A0A2J0YV89</accession>
<keyword evidence="1" id="KW-0472">Membrane</keyword>
<keyword evidence="1" id="KW-0812">Transmembrane</keyword>
<evidence type="ECO:0000313" key="3">
    <source>
        <dbReference type="Proteomes" id="UP000231987"/>
    </source>
</evidence>
<feature type="transmembrane region" description="Helical" evidence="1">
    <location>
        <begin position="136"/>
        <end position="155"/>
    </location>
</feature>
<comment type="caution">
    <text evidence="2">The sequence shown here is derived from an EMBL/GenBank/DDBJ whole genome shotgun (WGS) entry which is preliminary data.</text>
</comment>
<keyword evidence="1" id="KW-1133">Transmembrane helix</keyword>
<evidence type="ECO:0000313" key="2">
    <source>
        <dbReference type="EMBL" id="PJR10697.1"/>
    </source>
</evidence>
<reference evidence="2 3" key="1">
    <citation type="submission" date="2017-06" db="EMBL/GenBank/DDBJ databases">
        <title>Ensifer strains isolated from leguminous trees and herbs display diverse denitrification phenotypes with some acting as strong N2O sinks.</title>
        <authorList>
            <person name="Woliy K."/>
            <person name="Mania D."/>
            <person name="Bakken L.R."/>
            <person name="Frostegard A."/>
        </authorList>
    </citation>
    <scope>NUCLEOTIDE SEQUENCE [LARGE SCALE GENOMIC DNA]</scope>
    <source>
        <strain evidence="2 3">AC50a</strain>
    </source>
</reference>
<evidence type="ECO:0008006" key="4">
    <source>
        <dbReference type="Google" id="ProtNLM"/>
    </source>
</evidence>
<proteinExistence type="predicted"/>
<protein>
    <recommendedName>
        <fullName evidence="4">Transmembrane protein</fullName>
    </recommendedName>
</protein>
<dbReference type="AlphaFoldDB" id="A0A2J0YV89"/>
<dbReference type="EMBL" id="NJGD01000022">
    <property type="protein sequence ID" value="PJR10697.1"/>
    <property type="molecule type" value="Genomic_DNA"/>
</dbReference>
<sequence>MNGEFVADIIKGQTDMTGSTIETVFSKVSNIYAVYGTAERVMVQFADDPKLGSEQRLALSPLNPVRGEINGLIDGWRSGSLFGSDRKKHKARRFDRRTADALTIALQGDQPHAATLLNAVKADLFDERTSMGRAEYLMMAIICAIATFLGLRWLSASDQPASANGTVAEFMAGNYIGWAAGLGCLGALFSIALGIRTREIRTDLRRRDNLIDAVLRIFIGAISAVILFSLLKSELVALALGDSGFEFGASSSPATHVAILVAFLAGFSERLVGDLLSSTAIAALSGESAQAETATRIAAPKTEANEQNPRGREIVDKAAQVGDEHSDLEAHAHGDQGVDNCVCDIFLEPEEATDDAELPEASGGIAKAA</sequence>
<feature type="transmembrane region" description="Helical" evidence="1">
    <location>
        <begin position="175"/>
        <end position="193"/>
    </location>
</feature>
<feature type="transmembrane region" description="Helical" evidence="1">
    <location>
        <begin position="213"/>
        <end position="231"/>
    </location>
</feature>
<organism evidence="2 3">
    <name type="scientific">Rhizobium meliloti</name>
    <name type="common">Ensifer meliloti</name>
    <name type="synonym">Sinorhizobium meliloti</name>
    <dbReference type="NCBI Taxonomy" id="382"/>
    <lineage>
        <taxon>Bacteria</taxon>
        <taxon>Pseudomonadati</taxon>
        <taxon>Pseudomonadota</taxon>
        <taxon>Alphaproteobacteria</taxon>
        <taxon>Hyphomicrobiales</taxon>
        <taxon>Rhizobiaceae</taxon>
        <taxon>Sinorhizobium/Ensifer group</taxon>
        <taxon>Sinorhizobium</taxon>
    </lineage>
</organism>
<name>A0A2J0YV89_RHIML</name>
<dbReference type="RefSeq" id="WP_100674511.1">
    <property type="nucleotide sequence ID" value="NZ_NJGD01000022.1"/>
</dbReference>
<dbReference type="Proteomes" id="UP000231987">
    <property type="component" value="Unassembled WGS sequence"/>
</dbReference>